<name>A0A173QW87_9FIRM</name>
<reference evidence="3" key="3">
    <citation type="submission" date="2020-02" db="EMBL/GenBank/DDBJ databases">
        <authorList>
            <person name="Littmann E."/>
            <person name="Sorbara M."/>
        </authorList>
    </citation>
    <scope>NUCLEOTIDE SEQUENCE</scope>
    <source>
        <strain evidence="3">MSK.10.16</strain>
    </source>
</reference>
<sequence>MIDYYEQLTQEEKEEVTEVIQTLYRQTFLLERKFDKRAGRMQYTKEYRTCTKHLEFFKAYFEVAGIILRENVHMGVIYIQGEQLWGEKLPRLATIYLLVLKLIYDEQMQTASSSSHVVTTLGAVNGKAGEFHVLKSLPSITEMRRTIALLKKYQIIEPLDVLEELNESTRLVIYPCIHTVLLGDDIRELLATFSEEDQIGDEAAIQSTLEDMPE</sequence>
<evidence type="ECO:0000313" key="1">
    <source>
        <dbReference type="EMBL" id="CUM69934.1"/>
    </source>
</evidence>
<evidence type="ECO:0000313" key="5">
    <source>
        <dbReference type="Proteomes" id="UP000095597"/>
    </source>
</evidence>
<dbReference type="OrthoDB" id="2042225at2"/>
<evidence type="ECO:0000313" key="2">
    <source>
        <dbReference type="EMBL" id="CUO45034.1"/>
    </source>
</evidence>
<dbReference type="Proteomes" id="UP000724058">
    <property type="component" value="Unassembled WGS sequence"/>
</dbReference>
<dbReference type="GeneID" id="93135460"/>
<gene>
    <name evidence="2" type="ORF">ERS852408_02186</name>
    <name evidence="1" type="ORF">ERS852573_00103</name>
    <name evidence="3" type="ORF">G4332_10630</name>
</gene>
<evidence type="ECO:0000313" key="4">
    <source>
        <dbReference type="Proteomes" id="UP000095380"/>
    </source>
</evidence>
<dbReference type="Proteomes" id="UP000095597">
    <property type="component" value="Unassembled WGS sequence"/>
</dbReference>
<proteinExistence type="predicted"/>
<evidence type="ECO:0000313" key="3">
    <source>
        <dbReference type="EMBL" id="NSE58563.1"/>
    </source>
</evidence>
<dbReference type="Proteomes" id="UP000095380">
    <property type="component" value="Unassembled WGS sequence"/>
</dbReference>
<dbReference type="RefSeq" id="WP_006427549.1">
    <property type="nucleotide sequence ID" value="NZ_AP031429.1"/>
</dbReference>
<accession>A0A173QW87</accession>
<dbReference type="EMBL" id="CYXO01000001">
    <property type="protein sequence ID" value="CUM69934.1"/>
    <property type="molecule type" value="Genomic_DNA"/>
</dbReference>
<dbReference type="eggNOG" id="ENOG502Z98S">
    <property type="taxonomic scope" value="Bacteria"/>
</dbReference>
<organism evidence="1 5">
    <name type="scientific">Dorea longicatena</name>
    <dbReference type="NCBI Taxonomy" id="88431"/>
    <lineage>
        <taxon>Bacteria</taxon>
        <taxon>Bacillati</taxon>
        <taxon>Bacillota</taxon>
        <taxon>Clostridia</taxon>
        <taxon>Lachnospirales</taxon>
        <taxon>Lachnospiraceae</taxon>
        <taxon>Dorea</taxon>
    </lineage>
</organism>
<dbReference type="InterPro" id="IPR025449">
    <property type="entry name" value="JetB"/>
</dbReference>
<dbReference type="Pfam" id="PF13835">
    <property type="entry name" value="DUF4194"/>
    <property type="match status" value="1"/>
</dbReference>
<reference evidence="4 5" key="1">
    <citation type="submission" date="2015-09" db="EMBL/GenBank/DDBJ databases">
        <authorList>
            <consortium name="Pathogen Informatics"/>
        </authorList>
    </citation>
    <scope>NUCLEOTIDE SEQUENCE [LARGE SCALE GENOMIC DNA]</scope>
    <source>
        <strain evidence="2 4">2789STDY5608851</strain>
        <strain evidence="1 5">2789STDY5834961</strain>
    </source>
</reference>
<dbReference type="EMBL" id="JAAIOD010000013">
    <property type="protein sequence ID" value="NSE58563.1"/>
    <property type="molecule type" value="Genomic_DNA"/>
</dbReference>
<dbReference type="AlphaFoldDB" id="A0A173QW87"/>
<dbReference type="EMBL" id="CYYM01000014">
    <property type="protein sequence ID" value="CUO45034.1"/>
    <property type="molecule type" value="Genomic_DNA"/>
</dbReference>
<protein>
    <submittedName>
        <fullName evidence="3">DUF4194 domain-containing protein</fullName>
    </submittedName>
</protein>
<reference evidence="3" key="2">
    <citation type="journal article" date="2020" name="Cell Host Microbe">
        <title>Functional and Genomic Variation between Human-Derived Isolates of Lachnospiraceae Reveals Inter- and Intra-Species Diversity.</title>
        <authorList>
            <person name="Sorbara M.T."/>
            <person name="Littmann E.R."/>
            <person name="Fontana E."/>
            <person name="Moody T.U."/>
            <person name="Kohout C.E."/>
            <person name="Gjonbalaj M."/>
            <person name="Eaton V."/>
            <person name="Seok R."/>
            <person name="Leiner I.M."/>
            <person name="Pamer E.G."/>
        </authorList>
    </citation>
    <scope>NUCLEOTIDE SEQUENCE</scope>
    <source>
        <strain evidence="3">MSK.10.16</strain>
    </source>
</reference>